<dbReference type="GO" id="GO:0008270">
    <property type="term" value="F:zinc ion binding"/>
    <property type="evidence" value="ECO:0007669"/>
    <property type="project" value="InterPro"/>
</dbReference>
<evidence type="ECO:0000259" key="4">
    <source>
        <dbReference type="PROSITE" id="PS50048"/>
    </source>
</evidence>
<name>A0A8H3D155_9AGAM</name>
<feature type="region of interest" description="Disordered" evidence="3">
    <location>
        <begin position="124"/>
        <end position="197"/>
    </location>
</feature>
<dbReference type="InterPro" id="IPR021858">
    <property type="entry name" value="Fun_TF"/>
</dbReference>
<dbReference type="SUPFAM" id="SSF57701">
    <property type="entry name" value="Zn2/Cys6 DNA-binding domain"/>
    <property type="match status" value="1"/>
</dbReference>
<feature type="compositionally biased region" description="Gly residues" evidence="3">
    <location>
        <begin position="585"/>
        <end position="599"/>
    </location>
</feature>
<dbReference type="EMBL" id="CAJMXA010003560">
    <property type="protein sequence ID" value="CAE6502976.1"/>
    <property type="molecule type" value="Genomic_DNA"/>
</dbReference>
<protein>
    <recommendedName>
        <fullName evidence="4">Zn(2)-C6 fungal-type domain-containing protein</fullName>
    </recommendedName>
</protein>
<comment type="caution">
    <text evidence="5">The sequence shown here is derived from an EMBL/GenBank/DDBJ whole genome shotgun (WGS) entry which is preliminary data.</text>
</comment>
<feature type="region of interest" description="Disordered" evidence="3">
    <location>
        <begin position="580"/>
        <end position="616"/>
    </location>
</feature>
<dbReference type="AlphaFoldDB" id="A0A8H3D155"/>
<reference evidence="5" key="1">
    <citation type="submission" date="2021-01" db="EMBL/GenBank/DDBJ databases">
        <authorList>
            <person name="Kaushik A."/>
        </authorList>
    </citation>
    <scope>NUCLEOTIDE SEQUENCE</scope>
    <source>
        <strain evidence="5">AG6-10EEA</strain>
    </source>
</reference>
<dbReference type="GO" id="GO:0000981">
    <property type="term" value="F:DNA-binding transcription factor activity, RNA polymerase II-specific"/>
    <property type="evidence" value="ECO:0007669"/>
    <property type="project" value="InterPro"/>
</dbReference>
<dbReference type="InterPro" id="IPR001138">
    <property type="entry name" value="Zn2Cys6_DnaBD"/>
</dbReference>
<feature type="domain" description="Zn(2)-C6 fungal-type" evidence="4">
    <location>
        <begin position="7"/>
        <end position="35"/>
    </location>
</feature>
<organism evidence="5 6">
    <name type="scientific">Rhizoctonia solani</name>
    <dbReference type="NCBI Taxonomy" id="456999"/>
    <lineage>
        <taxon>Eukaryota</taxon>
        <taxon>Fungi</taxon>
        <taxon>Dikarya</taxon>
        <taxon>Basidiomycota</taxon>
        <taxon>Agaricomycotina</taxon>
        <taxon>Agaricomycetes</taxon>
        <taxon>Cantharellales</taxon>
        <taxon>Ceratobasidiaceae</taxon>
        <taxon>Rhizoctonia</taxon>
    </lineage>
</organism>
<feature type="region of interest" description="Disordered" evidence="3">
    <location>
        <begin position="55"/>
        <end position="84"/>
    </location>
</feature>
<feature type="compositionally biased region" description="Polar residues" evidence="3">
    <location>
        <begin position="175"/>
        <end position="184"/>
    </location>
</feature>
<dbReference type="PROSITE" id="PS50048">
    <property type="entry name" value="ZN2_CY6_FUNGAL_2"/>
    <property type="match status" value="1"/>
</dbReference>
<gene>
    <name evidence="5" type="ORF">RDB_LOCUS115331</name>
</gene>
<accession>A0A8H3D155</accession>
<evidence type="ECO:0000256" key="1">
    <source>
        <dbReference type="ARBA" id="ARBA00004123"/>
    </source>
</evidence>
<feature type="compositionally biased region" description="Polar residues" evidence="3">
    <location>
        <begin position="55"/>
        <end position="69"/>
    </location>
</feature>
<feature type="compositionally biased region" description="Acidic residues" evidence="3">
    <location>
        <begin position="187"/>
        <end position="197"/>
    </location>
</feature>
<keyword evidence="2" id="KW-0539">Nucleus</keyword>
<proteinExistence type="predicted"/>
<dbReference type="PANTHER" id="PTHR37534:SF46">
    <property type="entry name" value="ZN(II)2CYS6 TRANSCRIPTION FACTOR (EUROFUNG)"/>
    <property type="match status" value="1"/>
</dbReference>
<evidence type="ECO:0000256" key="3">
    <source>
        <dbReference type="SAM" id="MobiDB-lite"/>
    </source>
</evidence>
<evidence type="ECO:0000256" key="2">
    <source>
        <dbReference type="ARBA" id="ARBA00023242"/>
    </source>
</evidence>
<dbReference type="Gene3D" id="4.10.240.10">
    <property type="entry name" value="Zn(2)-C6 fungal-type DNA-binding domain"/>
    <property type="match status" value="1"/>
</dbReference>
<evidence type="ECO:0000313" key="6">
    <source>
        <dbReference type="Proteomes" id="UP000663853"/>
    </source>
</evidence>
<dbReference type="PANTHER" id="PTHR37534">
    <property type="entry name" value="TRANSCRIPTIONAL ACTIVATOR PROTEIN UGA3"/>
    <property type="match status" value="1"/>
</dbReference>
<dbReference type="Pfam" id="PF11951">
    <property type="entry name" value="Fungal_trans_2"/>
    <property type="match status" value="1"/>
</dbReference>
<sequence>MYSTGAGCLTCQVRNKTCDRTRPVCKRCTQGGVQCEGYPQETWSLRHSHALSRAKSSSNSQVYPSTASHQAPFFDPSSHTLGQTSYPPVDPVPLASYLTPGGYTALPQDTSLFVSNPDPLSLGLSPASSSNTTYYSPQASNSPGQNLSPSEVTGYTSPQKPFSPELAGPAFFNPPSKSIPSQHWPTLDDDSEEDDPEEVKDALMSALPMAGNPESDSVIDCYAQWMIRFLFEPLRGIPTAKDIVIQGFARGGETLWRMMLLANVASQVLGSTPYDIDNPPYFATFYSHILERLATATSHFEPSREMDRCYALSAIEQTFELICLLCKVGTLGDIINVMQRAAPVFRRACLDSPEKLVNLPNLLTTIDISLQSYATHDIILSMLTHRPMFFRYDITYPPHLSESSFNTEDGPGLRWLYGVPDWLMVILARMNTLLEDYGGCVDAEVAKGLEEEIRSKRTIVAGSVDPSLSMGRIVVQESWRFAALIYLFMALCGADSKDARITRVHSKFMKLYTGVEARRLPDSFLVFPMLVLGLPASRTDDRTLIRTRMLDLMECSRPNILGNDVVRILDDIWARADERSRAGSEGSGGLGRAGSGGPEGSQSSGRSGSTGDGRGAGGAVVWSDLRLGCLRVAGM</sequence>
<dbReference type="GO" id="GO:0005634">
    <property type="term" value="C:nucleus"/>
    <property type="evidence" value="ECO:0007669"/>
    <property type="project" value="UniProtKB-SubCell"/>
</dbReference>
<dbReference type="InterPro" id="IPR036864">
    <property type="entry name" value="Zn2-C6_fun-type_DNA-bd_sf"/>
</dbReference>
<comment type="subcellular location">
    <subcellularLocation>
        <location evidence="1">Nucleus</location>
    </subcellularLocation>
</comment>
<dbReference type="Proteomes" id="UP000663853">
    <property type="component" value="Unassembled WGS sequence"/>
</dbReference>
<dbReference type="CDD" id="cd00067">
    <property type="entry name" value="GAL4"/>
    <property type="match status" value="1"/>
</dbReference>
<dbReference type="SMART" id="SM00066">
    <property type="entry name" value="GAL4"/>
    <property type="match status" value="1"/>
</dbReference>
<feature type="compositionally biased region" description="Polar residues" evidence="3">
    <location>
        <begin position="131"/>
        <end position="160"/>
    </location>
</feature>
<dbReference type="Pfam" id="PF00172">
    <property type="entry name" value="Zn_clus"/>
    <property type="match status" value="1"/>
</dbReference>
<evidence type="ECO:0000313" key="5">
    <source>
        <dbReference type="EMBL" id="CAE6502976.1"/>
    </source>
</evidence>